<evidence type="ECO:0000256" key="1">
    <source>
        <dbReference type="SAM" id="MobiDB-lite"/>
    </source>
</evidence>
<dbReference type="Proteomes" id="UP000467840">
    <property type="component" value="Chromosome 9"/>
</dbReference>
<feature type="compositionally biased region" description="Low complexity" evidence="1">
    <location>
        <begin position="127"/>
        <end position="141"/>
    </location>
</feature>
<gene>
    <name evidence="2" type="ORF">GH714_000615</name>
</gene>
<proteinExistence type="predicted"/>
<organism evidence="2 3">
    <name type="scientific">Hevea brasiliensis</name>
    <name type="common">Para rubber tree</name>
    <name type="synonym">Siphonia brasiliensis</name>
    <dbReference type="NCBI Taxonomy" id="3981"/>
    <lineage>
        <taxon>Eukaryota</taxon>
        <taxon>Viridiplantae</taxon>
        <taxon>Streptophyta</taxon>
        <taxon>Embryophyta</taxon>
        <taxon>Tracheophyta</taxon>
        <taxon>Spermatophyta</taxon>
        <taxon>Magnoliopsida</taxon>
        <taxon>eudicotyledons</taxon>
        <taxon>Gunneridae</taxon>
        <taxon>Pentapetalae</taxon>
        <taxon>rosids</taxon>
        <taxon>fabids</taxon>
        <taxon>Malpighiales</taxon>
        <taxon>Euphorbiaceae</taxon>
        <taxon>Crotonoideae</taxon>
        <taxon>Micrandreae</taxon>
        <taxon>Hevea</taxon>
    </lineage>
</organism>
<dbReference type="AlphaFoldDB" id="A0A6A6LZ15"/>
<sequence length="147" mass="15840">MRLMLQNHGTSVLPDWIVSVVSFSASVLKHQISFASLDETQAGPGSQKLTVKTISTKLKGKKQANSISNAFPPTPYVSTYGYQAFPSTANYISMQPQPHYSHPSCSPLILKTAERNWNNDVTLVEADSNSDSSSGSTESTEALAGCK</sequence>
<protein>
    <submittedName>
        <fullName evidence="2">Uncharacterized protein</fullName>
    </submittedName>
</protein>
<dbReference type="EMBL" id="JAAGAX010000008">
    <property type="protein sequence ID" value="KAF2304939.1"/>
    <property type="molecule type" value="Genomic_DNA"/>
</dbReference>
<evidence type="ECO:0000313" key="3">
    <source>
        <dbReference type="Proteomes" id="UP000467840"/>
    </source>
</evidence>
<comment type="caution">
    <text evidence="2">The sequence shown here is derived from an EMBL/GenBank/DDBJ whole genome shotgun (WGS) entry which is preliminary data.</text>
</comment>
<name>A0A6A6LZ15_HEVBR</name>
<accession>A0A6A6LZ15</accession>
<feature type="region of interest" description="Disordered" evidence="1">
    <location>
        <begin position="125"/>
        <end position="147"/>
    </location>
</feature>
<evidence type="ECO:0000313" key="2">
    <source>
        <dbReference type="EMBL" id="KAF2304939.1"/>
    </source>
</evidence>
<reference evidence="2 3" key="1">
    <citation type="journal article" date="2020" name="Mol. Plant">
        <title>The Chromosome-Based Rubber Tree Genome Provides New Insights into Spurge Genome Evolution and Rubber Biosynthesis.</title>
        <authorList>
            <person name="Liu J."/>
            <person name="Shi C."/>
            <person name="Shi C.C."/>
            <person name="Li W."/>
            <person name="Zhang Q.J."/>
            <person name="Zhang Y."/>
            <person name="Li K."/>
            <person name="Lu H.F."/>
            <person name="Shi C."/>
            <person name="Zhu S.T."/>
            <person name="Xiao Z.Y."/>
            <person name="Nan H."/>
            <person name="Yue Y."/>
            <person name="Zhu X.G."/>
            <person name="Wu Y."/>
            <person name="Hong X.N."/>
            <person name="Fan G.Y."/>
            <person name="Tong Y."/>
            <person name="Zhang D."/>
            <person name="Mao C.L."/>
            <person name="Liu Y.L."/>
            <person name="Hao S.J."/>
            <person name="Liu W.Q."/>
            <person name="Lv M.Q."/>
            <person name="Zhang H.B."/>
            <person name="Liu Y."/>
            <person name="Hu-Tang G.R."/>
            <person name="Wang J.P."/>
            <person name="Wang J.H."/>
            <person name="Sun Y.H."/>
            <person name="Ni S.B."/>
            <person name="Chen W.B."/>
            <person name="Zhang X.C."/>
            <person name="Jiao Y.N."/>
            <person name="Eichler E.E."/>
            <person name="Li G.H."/>
            <person name="Liu X."/>
            <person name="Gao L.Z."/>
        </authorList>
    </citation>
    <scope>NUCLEOTIDE SEQUENCE [LARGE SCALE GENOMIC DNA]</scope>
    <source>
        <strain evidence="3">cv. GT1</strain>
        <tissue evidence="2">Leaf</tissue>
    </source>
</reference>
<keyword evidence="3" id="KW-1185">Reference proteome</keyword>